<dbReference type="Proteomes" id="UP000184330">
    <property type="component" value="Unassembled WGS sequence"/>
</dbReference>
<dbReference type="AlphaFoldDB" id="A0A1L7XMX9"/>
<protein>
    <submittedName>
        <fullName evidence="2">Uncharacterized protein</fullName>
    </submittedName>
</protein>
<evidence type="ECO:0000313" key="3">
    <source>
        <dbReference type="Proteomes" id="UP000184330"/>
    </source>
</evidence>
<evidence type="ECO:0000256" key="1">
    <source>
        <dbReference type="SAM" id="Coils"/>
    </source>
</evidence>
<proteinExistence type="predicted"/>
<organism evidence="2 3">
    <name type="scientific">Phialocephala subalpina</name>
    <dbReference type="NCBI Taxonomy" id="576137"/>
    <lineage>
        <taxon>Eukaryota</taxon>
        <taxon>Fungi</taxon>
        <taxon>Dikarya</taxon>
        <taxon>Ascomycota</taxon>
        <taxon>Pezizomycotina</taxon>
        <taxon>Leotiomycetes</taxon>
        <taxon>Helotiales</taxon>
        <taxon>Mollisiaceae</taxon>
        <taxon>Phialocephala</taxon>
        <taxon>Phialocephala fortinii species complex</taxon>
    </lineage>
</organism>
<name>A0A1L7XMX9_9HELO</name>
<keyword evidence="1" id="KW-0175">Coiled coil</keyword>
<accession>A0A1L7XMX9</accession>
<gene>
    <name evidence="2" type="ORF">PAC_16279</name>
</gene>
<keyword evidence="3" id="KW-1185">Reference proteome</keyword>
<reference evidence="2 3" key="1">
    <citation type="submission" date="2016-03" db="EMBL/GenBank/DDBJ databases">
        <authorList>
            <person name="Ploux O."/>
        </authorList>
    </citation>
    <scope>NUCLEOTIDE SEQUENCE [LARGE SCALE GENOMIC DNA]</scope>
    <source>
        <strain evidence="2 3">UAMH 11012</strain>
    </source>
</reference>
<feature type="coiled-coil region" evidence="1">
    <location>
        <begin position="85"/>
        <end position="112"/>
    </location>
</feature>
<sequence length="130" mass="14153">MALKVAPAKSYRMRFVPLIAVIDSTDVGISGRSLSILCRSYTWWGGLNGVMAGGGGAVTSAIKHGSDSAFDDLNEEIERRTFHILGSELQALKNIERSRDEAQAELTAVYVEGGELIGRWADLKKELLEV</sequence>
<dbReference type="EMBL" id="FJOG01000036">
    <property type="protein sequence ID" value="CZR66378.1"/>
    <property type="molecule type" value="Genomic_DNA"/>
</dbReference>
<evidence type="ECO:0000313" key="2">
    <source>
        <dbReference type="EMBL" id="CZR66378.1"/>
    </source>
</evidence>